<organism evidence="1 2">
    <name type="scientific">Trichonephila clavipes</name>
    <name type="common">Golden silk orbweaver</name>
    <name type="synonym">Nephila clavipes</name>
    <dbReference type="NCBI Taxonomy" id="2585209"/>
    <lineage>
        <taxon>Eukaryota</taxon>
        <taxon>Metazoa</taxon>
        <taxon>Ecdysozoa</taxon>
        <taxon>Arthropoda</taxon>
        <taxon>Chelicerata</taxon>
        <taxon>Arachnida</taxon>
        <taxon>Araneae</taxon>
        <taxon>Araneomorphae</taxon>
        <taxon>Entelegynae</taxon>
        <taxon>Araneoidea</taxon>
        <taxon>Nephilidae</taxon>
        <taxon>Trichonephila</taxon>
    </lineage>
</organism>
<name>A0A8X6WJ47_TRICX</name>
<dbReference type="Gene3D" id="3.30.420.10">
    <property type="entry name" value="Ribonuclease H-like superfamily/Ribonuclease H"/>
    <property type="match status" value="1"/>
</dbReference>
<comment type="caution">
    <text evidence="1">The sequence shown here is derived from an EMBL/GenBank/DDBJ whole genome shotgun (WGS) entry which is preliminary data.</text>
</comment>
<protein>
    <submittedName>
        <fullName evidence="1">Uncharacterized protein</fullName>
    </submittedName>
</protein>
<dbReference type="InterPro" id="IPR036397">
    <property type="entry name" value="RNaseH_sf"/>
</dbReference>
<gene>
    <name evidence="1" type="primary">NCL1_21900</name>
    <name evidence="1" type="ORF">TNCV_844651</name>
</gene>
<dbReference type="Proteomes" id="UP000887159">
    <property type="component" value="Unassembled WGS sequence"/>
</dbReference>
<evidence type="ECO:0000313" key="1">
    <source>
        <dbReference type="EMBL" id="GFY34766.1"/>
    </source>
</evidence>
<reference evidence="1" key="1">
    <citation type="submission" date="2020-08" db="EMBL/GenBank/DDBJ databases">
        <title>Multicomponent nature underlies the extraordinary mechanical properties of spider dragline silk.</title>
        <authorList>
            <person name="Kono N."/>
            <person name="Nakamura H."/>
            <person name="Mori M."/>
            <person name="Yoshida Y."/>
            <person name="Ohtoshi R."/>
            <person name="Malay A.D."/>
            <person name="Moran D.A.P."/>
            <person name="Tomita M."/>
            <person name="Numata K."/>
            <person name="Arakawa K."/>
        </authorList>
    </citation>
    <scope>NUCLEOTIDE SEQUENCE</scope>
</reference>
<dbReference type="AlphaFoldDB" id="A0A8X6WJ47"/>
<dbReference type="GO" id="GO:0003676">
    <property type="term" value="F:nucleic acid binding"/>
    <property type="evidence" value="ECO:0007669"/>
    <property type="project" value="InterPro"/>
</dbReference>
<evidence type="ECO:0000313" key="2">
    <source>
        <dbReference type="Proteomes" id="UP000887159"/>
    </source>
</evidence>
<accession>A0A8X6WJ47</accession>
<proteinExistence type="predicted"/>
<sequence length="88" mass="10102">MDLPRYGKCSSVALDSTFTNFLANRKRMFMVAEQLARQHTPITMIDELWYRVEAAWTYVPVHAIQSLFDSMPRHLSAIITARGGCFGY</sequence>
<dbReference type="EMBL" id="BMAU01021428">
    <property type="protein sequence ID" value="GFY34766.1"/>
    <property type="molecule type" value="Genomic_DNA"/>
</dbReference>
<keyword evidence="2" id="KW-1185">Reference proteome</keyword>